<evidence type="ECO:0000313" key="2">
    <source>
        <dbReference type="EMBL" id="EYC37722.1"/>
    </source>
</evidence>
<dbReference type="PANTHER" id="PTHR47027">
    <property type="entry name" value="REVERSE TRANSCRIPTASE DOMAIN-CONTAINING PROTEIN"/>
    <property type="match status" value="1"/>
</dbReference>
<feature type="domain" description="Reverse transcriptase" evidence="1">
    <location>
        <begin position="1"/>
        <end position="90"/>
    </location>
</feature>
<protein>
    <recommendedName>
        <fullName evidence="1">Reverse transcriptase domain-containing protein</fullName>
    </recommendedName>
</protein>
<accession>A0A016WEK3</accession>
<dbReference type="AlphaFoldDB" id="A0A016WEK3"/>
<organism evidence="2 3">
    <name type="scientific">Ancylostoma ceylanicum</name>
    <dbReference type="NCBI Taxonomy" id="53326"/>
    <lineage>
        <taxon>Eukaryota</taxon>
        <taxon>Metazoa</taxon>
        <taxon>Ecdysozoa</taxon>
        <taxon>Nematoda</taxon>
        <taxon>Chromadorea</taxon>
        <taxon>Rhabditida</taxon>
        <taxon>Rhabditina</taxon>
        <taxon>Rhabditomorpha</taxon>
        <taxon>Strongyloidea</taxon>
        <taxon>Ancylostomatidae</taxon>
        <taxon>Ancylostomatinae</taxon>
        <taxon>Ancylostoma</taxon>
    </lineage>
</organism>
<dbReference type="PANTHER" id="PTHR47027:SF20">
    <property type="entry name" value="REVERSE TRANSCRIPTASE-LIKE PROTEIN WITH RNA-DIRECTED DNA POLYMERASE DOMAIN"/>
    <property type="match status" value="1"/>
</dbReference>
<gene>
    <name evidence="2" type="primary">Acey_s0769.g2196</name>
    <name evidence="2" type="ORF">Y032_0769g2196</name>
</gene>
<dbReference type="OrthoDB" id="425681at2759"/>
<sequence>MYADDIAVVANDEAEAASILDDISLTARTYGLIVKAERTKVLTTDGTPVVVRLNEAELEQVQNFEYLRSIAQEKKVASSMESLSRIGVASTAFGSLRLPVVNVVAPHKFTHRHYICQCDTEQCT</sequence>
<reference evidence="3" key="1">
    <citation type="journal article" date="2015" name="Nat. Genet.">
        <title>The genome and transcriptome of the zoonotic hookworm Ancylostoma ceylanicum identify infection-specific gene families.</title>
        <authorList>
            <person name="Schwarz E.M."/>
            <person name="Hu Y."/>
            <person name="Antoshechkin I."/>
            <person name="Miller M.M."/>
            <person name="Sternberg P.W."/>
            <person name="Aroian R.V."/>
        </authorList>
    </citation>
    <scope>NUCLEOTIDE SEQUENCE</scope>
    <source>
        <strain evidence="3">HY135</strain>
    </source>
</reference>
<comment type="caution">
    <text evidence="2">The sequence shown here is derived from an EMBL/GenBank/DDBJ whole genome shotgun (WGS) entry which is preliminary data.</text>
</comment>
<name>A0A016WEK3_9BILA</name>
<evidence type="ECO:0000259" key="1">
    <source>
        <dbReference type="PROSITE" id="PS50878"/>
    </source>
</evidence>
<keyword evidence="3" id="KW-1185">Reference proteome</keyword>
<dbReference type="PROSITE" id="PS50878">
    <property type="entry name" value="RT_POL"/>
    <property type="match status" value="1"/>
</dbReference>
<dbReference type="Proteomes" id="UP000024635">
    <property type="component" value="Unassembled WGS sequence"/>
</dbReference>
<dbReference type="InterPro" id="IPR000477">
    <property type="entry name" value="RT_dom"/>
</dbReference>
<evidence type="ECO:0000313" key="3">
    <source>
        <dbReference type="Proteomes" id="UP000024635"/>
    </source>
</evidence>
<proteinExistence type="predicted"/>
<dbReference type="EMBL" id="JARK01000369">
    <property type="protein sequence ID" value="EYC37722.1"/>
    <property type="molecule type" value="Genomic_DNA"/>
</dbReference>